<keyword evidence="7 8" id="KW-0472">Membrane</keyword>
<dbReference type="Pfam" id="PF12704">
    <property type="entry name" value="MacB_PCD"/>
    <property type="match status" value="1"/>
</dbReference>
<organism evidence="11 12">
    <name type="scientific">Syntrophorhabdus aromaticivorans</name>
    <dbReference type="NCBI Taxonomy" id="328301"/>
    <lineage>
        <taxon>Bacteria</taxon>
        <taxon>Pseudomonadati</taxon>
        <taxon>Thermodesulfobacteriota</taxon>
        <taxon>Syntrophorhabdia</taxon>
        <taxon>Syntrophorhabdales</taxon>
        <taxon>Syntrophorhabdaceae</taxon>
        <taxon>Syntrophorhabdus</taxon>
    </lineage>
</organism>
<evidence type="ECO:0000256" key="3">
    <source>
        <dbReference type="ARBA" id="ARBA00022448"/>
    </source>
</evidence>
<comment type="similarity">
    <text evidence="2">Belongs to the ABC-4 integral membrane protein family. LolC/E subfamily.</text>
</comment>
<name>A0A351U0C8_9BACT</name>
<dbReference type="PANTHER" id="PTHR30489:SF0">
    <property type="entry name" value="LIPOPROTEIN-RELEASING SYSTEM TRANSMEMBRANE PROTEIN LOLE"/>
    <property type="match status" value="1"/>
</dbReference>
<feature type="transmembrane region" description="Helical" evidence="8">
    <location>
        <begin position="20"/>
        <end position="46"/>
    </location>
</feature>
<evidence type="ECO:0000256" key="2">
    <source>
        <dbReference type="ARBA" id="ARBA00005236"/>
    </source>
</evidence>
<dbReference type="InterPro" id="IPR003838">
    <property type="entry name" value="ABC3_permease_C"/>
</dbReference>
<dbReference type="EMBL" id="JAAYEE010000140">
    <property type="protein sequence ID" value="NLW35523.1"/>
    <property type="molecule type" value="Genomic_DNA"/>
</dbReference>
<dbReference type="Proteomes" id="UP000777265">
    <property type="component" value="Unassembled WGS sequence"/>
</dbReference>
<feature type="domain" description="ABC3 transporter permease C-terminal" evidence="9">
    <location>
        <begin position="268"/>
        <end position="394"/>
    </location>
</feature>
<feature type="transmembrane region" description="Helical" evidence="8">
    <location>
        <begin position="265"/>
        <end position="291"/>
    </location>
</feature>
<keyword evidence="4" id="KW-1003">Cell membrane</keyword>
<reference evidence="11" key="1">
    <citation type="journal article" date="2020" name="Biotechnol. Biofuels">
        <title>New insights from the biogas microbiome by comprehensive genome-resolved metagenomics of nearly 1600 species originating from multiple anaerobic digesters.</title>
        <authorList>
            <person name="Campanaro S."/>
            <person name="Treu L."/>
            <person name="Rodriguez-R L.M."/>
            <person name="Kovalovszki A."/>
            <person name="Ziels R.M."/>
            <person name="Maus I."/>
            <person name="Zhu X."/>
            <person name="Kougias P.G."/>
            <person name="Basile A."/>
            <person name="Luo G."/>
            <person name="Schluter A."/>
            <person name="Konstantinidis K.T."/>
            <person name="Angelidaki I."/>
        </authorList>
    </citation>
    <scope>NUCLEOTIDE SEQUENCE</scope>
    <source>
        <strain evidence="11">AS06rmzACSIP_7</strain>
    </source>
</reference>
<feature type="transmembrane region" description="Helical" evidence="8">
    <location>
        <begin position="311"/>
        <end position="337"/>
    </location>
</feature>
<keyword evidence="11" id="KW-0449">Lipoprotein</keyword>
<dbReference type="GO" id="GO:0042953">
    <property type="term" value="P:lipoprotein transport"/>
    <property type="evidence" value="ECO:0007669"/>
    <property type="project" value="InterPro"/>
</dbReference>
<feature type="transmembrane region" description="Helical" evidence="8">
    <location>
        <begin position="358"/>
        <end position="384"/>
    </location>
</feature>
<dbReference type="AlphaFoldDB" id="A0A351U0C8"/>
<dbReference type="InterPro" id="IPR051447">
    <property type="entry name" value="Lipoprotein-release_system"/>
</dbReference>
<sequence length="401" mass="43672">MNYETSVGLRYLRSKRKEAFISFTTWISVAGIAIGVMALIVVIAVMTGFQDEIRARILGINPHVVVLPLSGDIQEPQAAVAVIKKVKGVTHAFPFVAFQAMVQNGKQLSGVAVKGLNAGDVKFMAPLVKEGSIEALSRKGNILIGRELSKHMNLFYGDAFTIMVPFGGVSPMGAVPETVMARVGGIFETGMYEADNTLIIMPLQDVEAIMGAGATGIEVKIDDVYRADDVRKAIIERFGTDSPYFARTWIQMNKNLFSALKLEKIVMFIILALIILVASFNIISSLIMTVMEKKKDIAILKALGAKKTSVMKIFMVEGITIGIVGALIGSLSGYAICEIQRRYEIIKLPQDIYNISTLPVKISILDVALVAAVTAIICIISVLYPSYKASKIDPVETLRYE</sequence>
<evidence type="ECO:0000259" key="10">
    <source>
        <dbReference type="Pfam" id="PF12704"/>
    </source>
</evidence>
<keyword evidence="6 8" id="KW-1133">Transmembrane helix</keyword>
<gene>
    <name evidence="11" type="ORF">GXY80_08605</name>
</gene>
<keyword evidence="3" id="KW-0813">Transport</keyword>
<dbReference type="Pfam" id="PF02687">
    <property type="entry name" value="FtsX"/>
    <property type="match status" value="1"/>
</dbReference>
<dbReference type="GO" id="GO:0044874">
    <property type="term" value="P:lipoprotein localization to outer membrane"/>
    <property type="evidence" value="ECO:0007669"/>
    <property type="project" value="TreeGrafter"/>
</dbReference>
<evidence type="ECO:0000256" key="6">
    <source>
        <dbReference type="ARBA" id="ARBA00022989"/>
    </source>
</evidence>
<evidence type="ECO:0000256" key="8">
    <source>
        <dbReference type="SAM" id="Phobius"/>
    </source>
</evidence>
<reference evidence="11" key="2">
    <citation type="submission" date="2020-01" db="EMBL/GenBank/DDBJ databases">
        <authorList>
            <person name="Campanaro S."/>
        </authorList>
    </citation>
    <scope>NUCLEOTIDE SEQUENCE</scope>
    <source>
        <strain evidence="11">AS06rmzACSIP_7</strain>
    </source>
</reference>
<feature type="domain" description="MacB-like periplasmic core" evidence="10">
    <location>
        <begin position="25"/>
        <end position="235"/>
    </location>
</feature>
<dbReference type="STRING" id="909663.GCA_000512235_01763"/>
<dbReference type="InterPro" id="IPR025857">
    <property type="entry name" value="MacB_PCD"/>
</dbReference>
<evidence type="ECO:0000256" key="4">
    <source>
        <dbReference type="ARBA" id="ARBA00022475"/>
    </source>
</evidence>
<dbReference type="NCBIfam" id="TIGR02212">
    <property type="entry name" value="lolCE"/>
    <property type="match status" value="1"/>
</dbReference>
<evidence type="ECO:0000313" key="11">
    <source>
        <dbReference type="EMBL" id="NLW35523.1"/>
    </source>
</evidence>
<evidence type="ECO:0000259" key="9">
    <source>
        <dbReference type="Pfam" id="PF02687"/>
    </source>
</evidence>
<evidence type="ECO:0000256" key="5">
    <source>
        <dbReference type="ARBA" id="ARBA00022692"/>
    </source>
</evidence>
<comment type="subcellular location">
    <subcellularLocation>
        <location evidence="1">Cell membrane</location>
        <topology evidence="1">Multi-pass membrane protein</topology>
    </subcellularLocation>
</comment>
<comment type="caution">
    <text evidence="11">The sequence shown here is derived from an EMBL/GenBank/DDBJ whole genome shotgun (WGS) entry which is preliminary data.</text>
</comment>
<dbReference type="InterPro" id="IPR011925">
    <property type="entry name" value="LolCE_TM"/>
</dbReference>
<keyword evidence="5 8" id="KW-0812">Transmembrane</keyword>
<evidence type="ECO:0000313" key="12">
    <source>
        <dbReference type="Proteomes" id="UP000777265"/>
    </source>
</evidence>
<dbReference type="GO" id="GO:0098797">
    <property type="term" value="C:plasma membrane protein complex"/>
    <property type="evidence" value="ECO:0007669"/>
    <property type="project" value="TreeGrafter"/>
</dbReference>
<protein>
    <submittedName>
        <fullName evidence="11">Lipoprotein-releasing ABC transporter permease subunit</fullName>
    </submittedName>
</protein>
<dbReference type="PANTHER" id="PTHR30489">
    <property type="entry name" value="LIPOPROTEIN-RELEASING SYSTEM TRANSMEMBRANE PROTEIN LOLE"/>
    <property type="match status" value="1"/>
</dbReference>
<accession>A0A351U0C8</accession>
<evidence type="ECO:0000256" key="1">
    <source>
        <dbReference type="ARBA" id="ARBA00004651"/>
    </source>
</evidence>
<evidence type="ECO:0000256" key="7">
    <source>
        <dbReference type="ARBA" id="ARBA00023136"/>
    </source>
</evidence>
<proteinExistence type="inferred from homology"/>